<gene>
    <name evidence="1" type="ORF">LCGC14_0659410</name>
</gene>
<dbReference type="EMBL" id="LAZR01001257">
    <property type="protein sequence ID" value="KKN47775.1"/>
    <property type="molecule type" value="Genomic_DNA"/>
</dbReference>
<name>A0A0F9QU25_9ZZZZ</name>
<evidence type="ECO:0000313" key="1">
    <source>
        <dbReference type="EMBL" id="KKN47775.1"/>
    </source>
</evidence>
<organism evidence="1">
    <name type="scientific">marine sediment metagenome</name>
    <dbReference type="NCBI Taxonomy" id="412755"/>
    <lineage>
        <taxon>unclassified sequences</taxon>
        <taxon>metagenomes</taxon>
        <taxon>ecological metagenomes</taxon>
    </lineage>
</organism>
<accession>A0A0F9QU25</accession>
<protein>
    <submittedName>
        <fullName evidence="1">Uncharacterized protein</fullName>
    </submittedName>
</protein>
<sequence>MGKNEVIKLDKKQVEEIKHEITQHIEKYIDLKLKPVLKYFKKKKEFYEMSYL</sequence>
<reference evidence="1" key="1">
    <citation type="journal article" date="2015" name="Nature">
        <title>Complex archaea that bridge the gap between prokaryotes and eukaryotes.</title>
        <authorList>
            <person name="Spang A."/>
            <person name="Saw J.H."/>
            <person name="Jorgensen S.L."/>
            <person name="Zaremba-Niedzwiedzka K."/>
            <person name="Martijn J."/>
            <person name="Lind A.E."/>
            <person name="van Eijk R."/>
            <person name="Schleper C."/>
            <person name="Guy L."/>
            <person name="Ettema T.J."/>
        </authorList>
    </citation>
    <scope>NUCLEOTIDE SEQUENCE</scope>
</reference>
<proteinExistence type="predicted"/>
<dbReference type="AlphaFoldDB" id="A0A0F9QU25"/>
<comment type="caution">
    <text evidence="1">The sequence shown here is derived from an EMBL/GenBank/DDBJ whole genome shotgun (WGS) entry which is preliminary data.</text>
</comment>